<dbReference type="PANTHER" id="PTHR31306">
    <property type="entry name" value="ALPHA-1,6-MANNOSYLTRANSFERASE MNN11-RELATED"/>
    <property type="match status" value="1"/>
</dbReference>
<dbReference type="PANTHER" id="PTHR31306:SF5">
    <property type="entry name" value="ALPHA-1,6-MANNOSYLTRANSFERASE MNN10-RELATED"/>
    <property type="match status" value="1"/>
</dbReference>
<organism evidence="6 7">
    <name type="scientific">Dendryphion nanum</name>
    <dbReference type="NCBI Taxonomy" id="256645"/>
    <lineage>
        <taxon>Eukaryota</taxon>
        <taxon>Fungi</taxon>
        <taxon>Dikarya</taxon>
        <taxon>Ascomycota</taxon>
        <taxon>Pezizomycotina</taxon>
        <taxon>Dothideomycetes</taxon>
        <taxon>Pleosporomycetidae</taxon>
        <taxon>Pleosporales</taxon>
        <taxon>Torulaceae</taxon>
        <taxon>Dendryphion</taxon>
    </lineage>
</organism>
<keyword evidence="3 6" id="KW-0808">Transferase</keyword>
<reference evidence="6" key="1">
    <citation type="journal article" date="2021" name="Nat. Commun.">
        <title>Genetic determinants of endophytism in the Arabidopsis root mycobiome.</title>
        <authorList>
            <person name="Mesny F."/>
            <person name="Miyauchi S."/>
            <person name="Thiergart T."/>
            <person name="Pickel B."/>
            <person name="Atanasova L."/>
            <person name="Karlsson M."/>
            <person name="Huettel B."/>
            <person name="Barry K.W."/>
            <person name="Haridas S."/>
            <person name="Chen C."/>
            <person name="Bauer D."/>
            <person name="Andreopoulos W."/>
            <person name="Pangilinan J."/>
            <person name="LaButti K."/>
            <person name="Riley R."/>
            <person name="Lipzen A."/>
            <person name="Clum A."/>
            <person name="Drula E."/>
            <person name="Henrissat B."/>
            <person name="Kohler A."/>
            <person name="Grigoriev I.V."/>
            <person name="Martin F.M."/>
            <person name="Hacquard S."/>
        </authorList>
    </citation>
    <scope>NUCLEOTIDE SEQUENCE</scope>
    <source>
        <strain evidence="6">MPI-CAGE-CH-0243</strain>
    </source>
</reference>
<dbReference type="AlphaFoldDB" id="A0A9P9DRQ5"/>
<evidence type="ECO:0000256" key="4">
    <source>
        <dbReference type="SAM" id="MobiDB-lite"/>
    </source>
</evidence>
<evidence type="ECO:0000256" key="3">
    <source>
        <dbReference type="ARBA" id="ARBA00022679"/>
    </source>
</evidence>
<keyword evidence="5" id="KW-0732">Signal</keyword>
<evidence type="ECO:0000256" key="2">
    <source>
        <dbReference type="ARBA" id="ARBA00022676"/>
    </source>
</evidence>
<feature type="chain" id="PRO_5040124903" evidence="5">
    <location>
        <begin position="30"/>
        <end position="305"/>
    </location>
</feature>
<dbReference type="Pfam" id="PF05637">
    <property type="entry name" value="Glyco_transf_34"/>
    <property type="match status" value="1"/>
</dbReference>
<protein>
    <submittedName>
        <fullName evidence="6">Galactosyl transferase GMA12/MNN10 family-domain-containing protein</fullName>
    </submittedName>
</protein>
<evidence type="ECO:0000256" key="1">
    <source>
        <dbReference type="ARBA" id="ARBA00005664"/>
    </source>
</evidence>
<feature type="signal peptide" evidence="5">
    <location>
        <begin position="1"/>
        <end position="29"/>
    </location>
</feature>
<comment type="caution">
    <text evidence="6">The sequence shown here is derived from an EMBL/GenBank/DDBJ whole genome shotgun (WGS) entry which is preliminary data.</text>
</comment>
<dbReference type="EMBL" id="JAGMWT010000008">
    <property type="protein sequence ID" value="KAH7124168.1"/>
    <property type="molecule type" value="Genomic_DNA"/>
</dbReference>
<accession>A0A9P9DRQ5</accession>
<dbReference type="InterPro" id="IPR029044">
    <property type="entry name" value="Nucleotide-diphossugar_trans"/>
</dbReference>
<sequence length="305" mass="34850">MLVRSLRIQPAILLFLAFCAIFGWHLSSGAEPERPAPIVNPPPPPAPPPPAPAKSNTPPRIAVVTFVTEERSYLHLSLKNKDHYARRHGYDFIVDYESHTDRGTTYYKFNMMERLVKEGKWDWIWWIDFDTLITNTEIKVGDIIANHLKDMPKPDEIDYLLTHDCNGLNLGSFAVRGHERSMKFLHDVYAIHDAGKAKEENLSEQDSMVRLLKDDPVSASRTTKVPQYLMNAFPKEIACFDEEHKVWSPGAFVLHFAGAWAHVKGEDPTGQLMKKYENEIIWGDWRGFYGGDEKGKVIEAKTKES</sequence>
<keyword evidence="2" id="KW-0328">Glycosyltransferase</keyword>
<keyword evidence="7" id="KW-1185">Reference proteome</keyword>
<evidence type="ECO:0000256" key="5">
    <source>
        <dbReference type="SAM" id="SignalP"/>
    </source>
</evidence>
<evidence type="ECO:0000313" key="6">
    <source>
        <dbReference type="EMBL" id="KAH7124168.1"/>
    </source>
</evidence>
<proteinExistence type="inferred from homology"/>
<name>A0A9P9DRQ5_9PLEO</name>
<feature type="region of interest" description="Disordered" evidence="4">
    <location>
        <begin position="33"/>
        <end position="58"/>
    </location>
</feature>
<dbReference type="GO" id="GO:0000139">
    <property type="term" value="C:Golgi membrane"/>
    <property type="evidence" value="ECO:0007669"/>
    <property type="project" value="TreeGrafter"/>
</dbReference>
<dbReference type="Gene3D" id="3.90.550.10">
    <property type="entry name" value="Spore Coat Polysaccharide Biosynthesis Protein SpsA, Chain A"/>
    <property type="match status" value="1"/>
</dbReference>
<feature type="compositionally biased region" description="Pro residues" evidence="4">
    <location>
        <begin position="38"/>
        <end position="52"/>
    </location>
</feature>
<dbReference type="InterPro" id="IPR008630">
    <property type="entry name" value="Glyco_trans_34"/>
</dbReference>
<comment type="similarity">
    <text evidence="1">Belongs to the glycosyltransferase 34 family.</text>
</comment>
<dbReference type="OrthoDB" id="205108at2759"/>
<gene>
    <name evidence="6" type="ORF">B0J11DRAFT_435403</name>
</gene>
<dbReference type="GO" id="GO:0006487">
    <property type="term" value="P:protein N-linked glycosylation"/>
    <property type="evidence" value="ECO:0007669"/>
    <property type="project" value="TreeGrafter"/>
</dbReference>
<dbReference type="Proteomes" id="UP000700596">
    <property type="component" value="Unassembled WGS sequence"/>
</dbReference>
<evidence type="ECO:0000313" key="7">
    <source>
        <dbReference type="Proteomes" id="UP000700596"/>
    </source>
</evidence>
<dbReference type="GO" id="GO:0016757">
    <property type="term" value="F:glycosyltransferase activity"/>
    <property type="evidence" value="ECO:0007669"/>
    <property type="project" value="UniProtKB-KW"/>
</dbReference>